<comment type="catalytic activity">
    <reaction evidence="1">
        <text>S-ubiquitinyl-[E2 ubiquitin-conjugating enzyme]-L-cysteine + [acceptor protein]-L-lysine = [E2 ubiquitin-conjugating enzyme]-L-cysteine + N(6)-ubiquitinyl-[acceptor protein]-L-lysine.</text>
        <dbReference type="EC" id="2.3.2.26"/>
    </reaction>
</comment>
<dbReference type="InterPro" id="IPR014756">
    <property type="entry name" value="Ig_E-set"/>
</dbReference>
<dbReference type="InterPro" id="IPR035983">
    <property type="entry name" value="Hect_E3_ubiquitin_ligase"/>
</dbReference>
<dbReference type="OrthoDB" id="6057829at2759"/>
<dbReference type="PANTHER" id="PTHR11254">
    <property type="entry name" value="HECT DOMAIN UBIQUITIN-PROTEIN LIGASE"/>
    <property type="match status" value="1"/>
</dbReference>
<evidence type="ECO:0000259" key="9">
    <source>
        <dbReference type="PROSITE" id="PS50237"/>
    </source>
</evidence>
<dbReference type="Pfam" id="PF00630">
    <property type="entry name" value="Filamin"/>
    <property type="match status" value="1"/>
</dbReference>
<dbReference type="Pfam" id="PF00632">
    <property type="entry name" value="HECT"/>
    <property type="match status" value="1"/>
</dbReference>
<keyword evidence="4" id="KW-0808">Transferase</keyword>
<evidence type="ECO:0000313" key="10">
    <source>
        <dbReference type="EMBL" id="KAJ8046030.1"/>
    </source>
</evidence>
<evidence type="ECO:0000313" key="11">
    <source>
        <dbReference type="Proteomes" id="UP001152320"/>
    </source>
</evidence>
<dbReference type="InterPro" id="IPR013783">
    <property type="entry name" value="Ig-like_fold"/>
</dbReference>
<keyword evidence="8" id="KW-0812">Transmembrane</keyword>
<dbReference type="InterPro" id="IPR017868">
    <property type="entry name" value="Filamin/ABP280_repeat-like"/>
</dbReference>
<evidence type="ECO:0000256" key="4">
    <source>
        <dbReference type="ARBA" id="ARBA00022679"/>
    </source>
</evidence>
<evidence type="ECO:0000256" key="1">
    <source>
        <dbReference type="ARBA" id="ARBA00000885"/>
    </source>
</evidence>
<dbReference type="Gene3D" id="3.30.2160.10">
    <property type="entry name" value="Hect, E3 ligase catalytic domain"/>
    <property type="match status" value="1"/>
</dbReference>
<keyword evidence="8" id="KW-0472">Membrane</keyword>
<reference evidence="10" key="1">
    <citation type="submission" date="2021-10" db="EMBL/GenBank/DDBJ databases">
        <title>Tropical sea cucumber genome reveals ecological adaptation and Cuvierian tubules defense mechanism.</title>
        <authorList>
            <person name="Chen T."/>
        </authorList>
    </citation>
    <scope>NUCLEOTIDE SEQUENCE</scope>
    <source>
        <strain evidence="10">Nanhai2018</strain>
        <tissue evidence="10">Muscle</tissue>
    </source>
</reference>
<dbReference type="EC" id="2.3.2.26" evidence="3"/>
<dbReference type="GO" id="GO:0000209">
    <property type="term" value="P:protein polyubiquitination"/>
    <property type="evidence" value="ECO:0007669"/>
    <property type="project" value="TreeGrafter"/>
</dbReference>
<dbReference type="Proteomes" id="UP001152320">
    <property type="component" value="Chromosome 3"/>
</dbReference>
<dbReference type="GO" id="GO:0043066">
    <property type="term" value="P:negative regulation of apoptotic process"/>
    <property type="evidence" value="ECO:0007669"/>
    <property type="project" value="TreeGrafter"/>
</dbReference>
<keyword evidence="5 7" id="KW-0833">Ubl conjugation pathway</keyword>
<dbReference type="PANTHER" id="PTHR11254:SF340">
    <property type="entry name" value="APOPTOSIS-RESISTANT E3 UBIQUITIN PROTEIN LIGASE 1"/>
    <property type="match status" value="1"/>
</dbReference>
<name>A0A9Q1CJF8_HOLLE</name>
<feature type="domain" description="HECT" evidence="9">
    <location>
        <begin position="509"/>
        <end position="850"/>
    </location>
</feature>
<evidence type="ECO:0000256" key="2">
    <source>
        <dbReference type="ARBA" id="ARBA00004906"/>
    </source>
</evidence>
<dbReference type="Gene3D" id="3.30.2410.10">
    <property type="entry name" value="Hect, E3 ligase catalytic domain"/>
    <property type="match status" value="1"/>
</dbReference>
<dbReference type="SUPFAM" id="SSF56204">
    <property type="entry name" value="Hect, E3 ligase catalytic domain"/>
    <property type="match status" value="1"/>
</dbReference>
<proteinExistence type="predicted"/>
<sequence length="850" mass="96483">MYSQLLYQFHSLKIWTVSDLQGKISNANVQSQLSLSPEEYAGLQKSVEALSKRWTPYKANFSNSRKIRNFIFWLFGPCGKYTIAVIAGGLIVFWVQGNKAAVSKFHTSPTYLTLVTGNILDTNKTEVEWCMKETAFVGGNLKFILRFYQRNGLKCAVSKEDNILVEILSPQGPLPFSLEYSPEPNNNEVTVHAFTIKRAGIYNISVTVRRIHIKGSPFKKKFLAGTPDPKKTGLVHHSSVVVVTQNAANTLQVEVRDIFDNVCSLDSLKNSGAASEFQFKVTKNDGQTSQSLSKCGKFKPAMSNNYISLTINVKETGCYQASITHQDTPIRNGSFTLLVLNERDAEKVNKSFEKKNGNANFECMLLACNQEKLRKPKKVFCYISPKQLTVKEFYLKFIPKRLFTFRVCPATKFQFNGPNTTSPEYLDFIVDDGGQAPITMASKDRNLLAATFTKFLLSNIGGSEMFKDKQKCFFEEVAQLHSKKRNSQSISIDRNNILESSMKATKHFSTSDWCKRFEIQFSGEEGLDWGGLTREWVELLCATIFSPEGPFFRRLQKENHQGLVHPNPNRPDEYSKVKYFEFAGKLVGKCLYDSSQGSANRLYIKATFSRSFLAQMIGLRITHHFFETDDPEYYTTKVRYILDNDISDMDLNFSEEQFDSNGKYINTIELCTNGKDKKVTNENKIQYLDLLAQHRLANCVQDEIEAFLKGLNDLIPDHLLSIFDENELEMLLCGACKFSIEDLKENHIIVGNNPRFLQTVGWFWEIISSFTQEELTRLLQFTTGSSQLPSEGFSELKPTFQIMSVPVHANLPTAHTCFNQLCLPTYDNPEQFHRLLSLAISEGSSGFGFM</sequence>
<dbReference type="AlphaFoldDB" id="A0A9Q1CJF8"/>
<comment type="pathway">
    <text evidence="2">Protein modification; protein ubiquitination.</text>
</comment>
<dbReference type="GO" id="GO:0006511">
    <property type="term" value="P:ubiquitin-dependent protein catabolic process"/>
    <property type="evidence" value="ECO:0007669"/>
    <property type="project" value="TreeGrafter"/>
</dbReference>
<dbReference type="Gene3D" id="3.90.1750.10">
    <property type="entry name" value="Hect, E3 ligase catalytic domains"/>
    <property type="match status" value="1"/>
</dbReference>
<gene>
    <name evidence="10" type="ORF">HOLleu_09182</name>
</gene>
<dbReference type="EMBL" id="JAIZAY010000003">
    <property type="protein sequence ID" value="KAJ8046030.1"/>
    <property type="molecule type" value="Genomic_DNA"/>
</dbReference>
<comment type="caution">
    <text evidence="10">The sequence shown here is derived from an EMBL/GenBank/DDBJ whole genome shotgun (WGS) entry which is preliminary data.</text>
</comment>
<evidence type="ECO:0000256" key="8">
    <source>
        <dbReference type="SAM" id="Phobius"/>
    </source>
</evidence>
<evidence type="ECO:0000256" key="5">
    <source>
        <dbReference type="ARBA" id="ARBA00022786"/>
    </source>
</evidence>
<dbReference type="PROSITE" id="PS50194">
    <property type="entry name" value="FILAMIN_REPEAT"/>
    <property type="match status" value="1"/>
</dbReference>
<dbReference type="SUPFAM" id="SSF81296">
    <property type="entry name" value="E set domains"/>
    <property type="match status" value="1"/>
</dbReference>
<feature type="transmembrane region" description="Helical" evidence="8">
    <location>
        <begin position="70"/>
        <end position="95"/>
    </location>
</feature>
<dbReference type="SMART" id="SM00119">
    <property type="entry name" value="HECTc"/>
    <property type="match status" value="1"/>
</dbReference>
<feature type="repeat" description="Filamin" evidence="6">
    <location>
        <begin position="117"/>
        <end position="222"/>
    </location>
</feature>
<dbReference type="PROSITE" id="PS50237">
    <property type="entry name" value="HECT"/>
    <property type="match status" value="1"/>
</dbReference>
<feature type="active site" description="Glycyl thioester intermediate" evidence="7">
    <location>
        <position position="817"/>
    </location>
</feature>
<accession>A0A9Q1CJF8</accession>
<protein>
    <recommendedName>
        <fullName evidence="3">HECT-type E3 ubiquitin transferase</fullName>
        <ecNumber evidence="3">2.3.2.26</ecNumber>
    </recommendedName>
</protein>
<dbReference type="Gene3D" id="2.60.40.10">
    <property type="entry name" value="Immunoglobulins"/>
    <property type="match status" value="1"/>
</dbReference>
<dbReference type="InterPro" id="IPR058738">
    <property type="entry name" value="PH-like_AREL1"/>
</dbReference>
<evidence type="ECO:0000256" key="3">
    <source>
        <dbReference type="ARBA" id="ARBA00012485"/>
    </source>
</evidence>
<dbReference type="InterPro" id="IPR000569">
    <property type="entry name" value="HECT_dom"/>
</dbReference>
<dbReference type="GO" id="GO:0005829">
    <property type="term" value="C:cytosol"/>
    <property type="evidence" value="ECO:0007669"/>
    <property type="project" value="TreeGrafter"/>
</dbReference>
<dbReference type="InterPro" id="IPR050409">
    <property type="entry name" value="E3_ubiq-protein_ligase"/>
</dbReference>
<dbReference type="FunFam" id="3.30.2160.10:FF:000008">
    <property type="entry name" value="Apoptosis-resistant E3 ubiquitin protein ligase 1"/>
    <property type="match status" value="1"/>
</dbReference>
<keyword evidence="8" id="KW-1133">Transmembrane helix</keyword>
<organism evidence="10 11">
    <name type="scientific">Holothuria leucospilota</name>
    <name type="common">Black long sea cucumber</name>
    <name type="synonym">Mertensiothuria leucospilota</name>
    <dbReference type="NCBI Taxonomy" id="206669"/>
    <lineage>
        <taxon>Eukaryota</taxon>
        <taxon>Metazoa</taxon>
        <taxon>Echinodermata</taxon>
        <taxon>Eleutherozoa</taxon>
        <taxon>Echinozoa</taxon>
        <taxon>Holothuroidea</taxon>
        <taxon>Aspidochirotacea</taxon>
        <taxon>Aspidochirotida</taxon>
        <taxon>Holothuriidae</taxon>
        <taxon>Holothuria</taxon>
    </lineage>
</organism>
<evidence type="ECO:0000256" key="7">
    <source>
        <dbReference type="PROSITE-ProRule" id="PRU00104"/>
    </source>
</evidence>
<dbReference type="GO" id="GO:0061630">
    <property type="term" value="F:ubiquitin protein ligase activity"/>
    <property type="evidence" value="ECO:0007669"/>
    <property type="project" value="UniProtKB-EC"/>
</dbReference>
<evidence type="ECO:0000256" key="6">
    <source>
        <dbReference type="PROSITE-ProRule" id="PRU00087"/>
    </source>
</evidence>
<dbReference type="CDD" id="cd00078">
    <property type="entry name" value="HECTc"/>
    <property type="match status" value="1"/>
</dbReference>
<dbReference type="Pfam" id="PF25916">
    <property type="entry name" value="AREL1_PH-like"/>
    <property type="match status" value="1"/>
</dbReference>
<keyword evidence="11" id="KW-1185">Reference proteome</keyword>